<keyword evidence="3" id="KW-1185">Reference proteome</keyword>
<dbReference type="NCBIfam" id="NF007452">
    <property type="entry name" value="PRK10017.1"/>
    <property type="match status" value="1"/>
</dbReference>
<dbReference type="InterPro" id="IPR007345">
    <property type="entry name" value="Polysacch_pyruvyl_Trfase"/>
</dbReference>
<dbReference type="PANTHER" id="PTHR36836">
    <property type="entry name" value="COLANIC ACID BIOSYNTHESIS PROTEIN WCAK"/>
    <property type="match status" value="1"/>
</dbReference>
<name>A0ABT9SU79_9GAMM</name>
<dbReference type="Proteomes" id="UP001237737">
    <property type="component" value="Unassembled WGS sequence"/>
</dbReference>
<sequence>MARILIVGNHTCGNRGDCAILRGLLECLEDVLPESRIDVTSRFPVSSAYLLGRPLLTDTLNSYYQEAGKRRFGAVRPLLLRRLVPRLLHAHLNRRWWARWLPLPRRHREYIESLKAYDLVIQVGGSFFVDLYGATQYDQISCALLAGRPTYLIGHSVGPFQHAFFRKVSQDVMTRVDALALREEVSARHMQDSDIPQDKVRWASDTAWLVHPGEPVAVDAARPTVAVTFRELAPFDKRLGVTQAQYETAFAELLDAVIEAGYRIAAFSTCTAIDGYPKDDRMIALKVRARLRHPEACHVEMDELNDVELGQRLGACVLTIGTRLHSAIISMNFGTPSMALNYEHKSEGIMKRLGVDDLAMPVPSLLDGSLRAKVLELLDDETLRPRVAAAVAREKAFARESLLSTLAIGP</sequence>
<comment type="caution">
    <text evidence="2">The sequence shown here is derived from an EMBL/GenBank/DDBJ whole genome shotgun (WGS) entry which is preliminary data.</text>
</comment>
<accession>A0ABT9SU79</accession>
<proteinExistence type="predicted"/>
<reference evidence="2 3" key="1">
    <citation type="submission" date="2023-07" db="EMBL/GenBank/DDBJ databases">
        <title>Sorghum-associated microbial communities from plants grown in Nebraska, USA.</title>
        <authorList>
            <person name="Schachtman D."/>
        </authorList>
    </citation>
    <scope>NUCLEOTIDE SEQUENCE [LARGE SCALE GENOMIC DNA]</scope>
    <source>
        <strain evidence="2 3">CC60</strain>
    </source>
</reference>
<dbReference type="RefSeq" id="WP_306846999.1">
    <property type="nucleotide sequence ID" value="NZ_JAUSSK010000001.1"/>
</dbReference>
<evidence type="ECO:0000259" key="1">
    <source>
        <dbReference type="Pfam" id="PF04230"/>
    </source>
</evidence>
<gene>
    <name evidence="2" type="ORF">J2T07_000509</name>
</gene>
<protein>
    <submittedName>
        <fullName evidence="2">Colanic acid/amylovoran biosynthesis protein</fullName>
    </submittedName>
</protein>
<dbReference type="PANTHER" id="PTHR36836:SF1">
    <property type="entry name" value="COLANIC ACID BIOSYNTHESIS PROTEIN WCAK"/>
    <property type="match status" value="1"/>
</dbReference>
<dbReference type="EMBL" id="JAUSSK010000001">
    <property type="protein sequence ID" value="MDQ0008350.1"/>
    <property type="molecule type" value="Genomic_DNA"/>
</dbReference>
<feature type="domain" description="Polysaccharide pyruvyl transferase" evidence="1">
    <location>
        <begin position="14"/>
        <end position="344"/>
    </location>
</feature>
<organism evidence="2 3">
    <name type="scientific">Luteibacter jiangsuensis</name>
    <dbReference type="NCBI Taxonomy" id="637577"/>
    <lineage>
        <taxon>Bacteria</taxon>
        <taxon>Pseudomonadati</taxon>
        <taxon>Pseudomonadota</taxon>
        <taxon>Gammaproteobacteria</taxon>
        <taxon>Lysobacterales</taxon>
        <taxon>Rhodanobacteraceae</taxon>
        <taxon>Luteibacter</taxon>
    </lineage>
</organism>
<evidence type="ECO:0000313" key="2">
    <source>
        <dbReference type="EMBL" id="MDQ0008350.1"/>
    </source>
</evidence>
<dbReference type="Pfam" id="PF04230">
    <property type="entry name" value="PS_pyruv_trans"/>
    <property type="match status" value="1"/>
</dbReference>
<evidence type="ECO:0000313" key="3">
    <source>
        <dbReference type="Proteomes" id="UP001237737"/>
    </source>
</evidence>